<evidence type="ECO:0000313" key="2">
    <source>
        <dbReference type="EMBL" id="BFO21396.1"/>
    </source>
</evidence>
<proteinExistence type="predicted"/>
<dbReference type="EMBL" id="AP035768">
    <property type="protein sequence ID" value="BFO21396.1"/>
    <property type="molecule type" value="Genomic_DNA"/>
</dbReference>
<organism evidence="2">
    <name type="scientific">Streptomyces haneummycinicus</name>
    <dbReference type="NCBI Taxonomy" id="3074435"/>
    <lineage>
        <taxon>Bacteria</taxon>
        <taxon>Bacillati</taxon>
        <taxon>Actinomycetota</taxon>
        <taxon>Actinomycetes</taxon>
        <taxon>Kitasatosporales</taxon>
        <taxon>Streptomycetaceae</taxon>
        <taxon>Streptomyces</taxon>
    </lineage>
</organism>
<sequence length="44" mass="4784">MPALGIPLTVDSQPEESTGNARVDAGQRALGAWIYLKYIAPAWR</sequence>
<reference evidence="2" key="2">
    <citation type="submission" date="2024-07" db="EMBL/GenBank/DDBJ databases">
        <title>Streptomyces haneummycinica sp. nov., a new antibiotic-producing actinobacterium isolated from marine sediment.</title>
        <authorList>
            <person name="Uemura M."/>
            <person name="Hamada M."/>
            <person name="Hirano S."/>
            <person name="Kobayashi K."/>
            <person name="Ohshiro T."/>
            <person name="Kobayashi T."/>
            <person name="Terahara T."/>
        </authorList>
    </citation>
    <scope>NUCLEOTIDE SEQUENCE</scope>
    <source>
        <strain evidence="2">KM77-8</strain>
    </source>
</reference>
<accession>A0AAT9HVI1</accession>
<gene>
    <name evidence="2" type="ORF">SHKM778_77840</name>
</gene>
<name>A0AAT9HVI1_9ACTN</name>
<dbReference type="AlphaFoldDB" id="A0AAT9HVI1"/>
<feature type="compositionally biased region" description="Polar residues" evidence="1">
    <location>
        <begin position="10"/>
        <end position="20"/>
    </location>
</feature>
<protein>
    <submittedName>
        <fullName evidence="2">Uncharacterized protein</fullName>
    </submittedName>
</protein>
<feature type="region of interest" description="Disordered" evidence="1">
    <location>
        <begin position="1"/>
        <end position="22"/>
    </location>
</feature>
<evidence type="ECO:0000256" key="1">
    <source>
        <dbReference type="SAM" id="MobiDB-lite"/>
    </source>
</evidence>
<reference evidence="2" key="1">
    <citation type="submission" date="2024-06" db="EMBL/GenBank/DDBJ databases">
        <authorList>
            <consortium name="consrtm"/>
            <person name="Uemura M."/>
            <person name="Terahara T."/>
        </authorList>
    </citation>
    <scope>NUCLEOTIDE SEQUENCE</scope>
    <source>
        <strain evidence="2">KM77-8</strain>
    </source>
</reference>